<organism evidence="2">
    <name type="scientific">Leptosphaeria maculans (strain JN3 / isolate v23.1.3 / race Av1-4-5-6-7-8)</name>
    <name type="common">Blackleg fungus</name>
    <name type="synonym">Phoma lingam</name>
    <dbReference type="NCBI Taxonomy" id="985895"/>
    <lineage>
        <taxon>Eukaryota</taxon>
        <taxon>Fungi</taxon>
        <taxon>Dikarya</taxon>
        <taxon>Ascomycota</taxon>
        <taxon>Pezizomycotina</taxon>
        <taxon>Dothideomycetes</taxon>
        <taxon>Pleosporomycetidae</taxon>
        <taxon>Pleosporales</taxon>
        <taxon>Pleosporineae</taxon>
        <taxon>Leptosphaeriaceae</taxon>
        <taxon>Plenodomus</taxon>
        <taxon>Plenodomus lingam/Leptosphaeria maculans species complex</taxon>
    </lineage>
</organism>
<gene>
    <name evidence="1" type="ORF">LEMA_P106570.1</name>
</gene>
<proteinExistence type="predicted"/>
<keyword evidence="2" id="KW-1185">Reference proteome</keyword>
<dbReference type="InParanoid" id="E5A170"/>
<reference evidence="2" key="1">
    <citation type="journal article" date="2011" name="Nat. Commun.">
        <title>Effector diversification within compartments of the Leptosphaeria maculans genome affected by Repeat-Induced Point mutations.</title>
        <authorList>
            <person name="Rouxel T."/>
            <person name="Grandaubert J."/>
            <person name="Hane J.K."/>
            <person name="Hoede C."/>
            <person name="van de Wouw A.P."/>
            <person name="Couloux A."/>
            <person name="Dominguez V."/>
            <person name="Anthouard V."/>
            <person name="Bally P."/>
            <person name="Bourras S."/>
            <person name="Cozijnsen A.J."/>
            <person name="Ciuffetti L.M."/>
            <person name="Degrave A."/>
            <person name="Dilmaghani A."/>
            <person name="Duret L."/>
            <person name="Fudal I."/>
            <person name="Goodwin S.B."/>
            <person name="Gout L."/>
            <person name="Glaser N."/>
            <person name="Linglin J."/>
            <person name="Kema G.H.J."/>
            <person name="Lapalu N."/>
            <person name="Lawrence C.B."/>
            <person name="May K."/>
            <person name="Meyer M."/>
            <person name="Ollivier B."/>
            <person name="Poulain J."/>
            <person name="Schoch C.L."/>
            <person name="Simon A."/>
            <person name="Spatafora J.W."/>
            <person name="Stachowiak A."/>
            <person name="Turgeon B.G."/>
            <person name="Tyler B.M."/>
            <person name="Vincent D."/>
            <person name="Weissenbach J."/>
            <person name="Amselem J."/>
            <person name="Quesneville H."/>
            <person name="Oliver R.P."/>
            <person name="Wincker P."/>
            <person name="Balesdent M.-H."/>
            <person name="Howlett B.J."/>
        </authorList>
    </citation>
    <scope>NUCLEOTIDE SEQUENCE [LARGE SCALE GENOMIC DNA]</scope>
    <source>
        <strain evidence="2">JN3 / isolate v23.1.3 / race Av1-4-5-6-7-8</strain>
    </source>
</reference>
<dbReference type="AlphaFoldDB" id="E5A170"/>
<evidence type="ECO:0000313" key="1">
    <source>
        <dbReference type="EMBL" id="CBX97526.1"/>
    </source>
</evidence>
<evidence type="ECO:0000313" key="2">
    <source>
        <dbReference type="Proteomes" id="UP000002668"/>
    </source>
</evidence>
<sequence length="137" mass="15101">MTGRSQRGKIGSGFYARMPKWKKICLRSTNHVTNMPRSVEHRLATTIRLRPIPGITYIRLVPAACSHGAGTGISHDPASEEDPGTVSDSELRLCRKTVALMLNFSCKLWANSVRSLVNDIGDFADLRAHGPTTVENR</sequence>
<dbReference type="HOGENOM" id="CLU_1865466_0_0_1"/>
<dbReference type="VEuPathDB" id="FungiDB:LEMA_P106570.1"/>
<protein>
    <submittedName>
        <fullName evidence="1">Predicted protein</fullName>
    </submittedName>
</protein>
<name>E5A170_LEPMJ</name>
<dbReference type="Proteomes" id="UP000002668">
    <property type="component" value="Genome"/>
</dbReference>
<dbReference type="EMBL" id="FP929131">
    <property type="protein sequence ID" value="CBX97526.1"/>
    <property type="molecule type" value="Genomic_DNA"/>
</dbReference>
<accession>E5A170</accession>